<dbReference type="RefSeq" id="WP_199020387.1">
    <property type="nucleotide sequence ID" value="NZ_JAELUP010000097.1"/>
</dbReference>
<dbReference type="PRINTS" id="PR00116">
    <property type="entry name" value="ARGINASE"/>
</dbReference>
<dbReference type="GO" id="GO:0046872">
    <property type="term" value="F:metal ion binding"/>
    <property type="evidence" value="ECO:0007669"/>
    <property type="project" value="UniProtKB-KW"/>
</dbReference>
<keyword evidence="4" id="KW-0464">Manganese</keyword>
<dbReference type="SUPFAM" id="SSF52768">
    <property type="entry name" value="Arginase/deacetylase"/>
    <property type="match status" value="1"/>
</dbReference>
<keyword evidence="2 4" id="KW-0479">Metal-binding</keyword>
<feature type="binding site" evidence="4">
    <location>
        <position position="143"/>
    </location>
    <ligand>
        <name>Mn(2+)</name>
        <dbReference type="ChEBI" id="CHEBI:29035"/>
        <label>1</label>
    </ligand>
</feature>
<feature type="binding site" evidence="4">
    <location>
        <position position="145"/>
    </location>
    <ligand>
        <name>Mn(2+)</name>
        <dbReference type="ChEBI" id="CHEBI:29035"/>
        <label>1</label>
    </ligand>
</feature>
<dbReference type="InterPro" id="IPR023696">
    <property type="entry name" value="Ureohydrolase_dom_sf"/>
</dbReference>
<evidence type="ECO:0000313" key="7">
    <source>
        <dbReference type="Proteomes" id="UP000640274"/>
    </source>
</evidence>
<dbReference type="Pfam" id="PF00491">
    <property type="entry name" value="Arginase"/>
    <property type="match status" value="1"/>
</dbReference>
<dbReference type="PIRSF" id="PIRSF036979">
    <property type="entry name" value="Arginase"/>
    <property type="match status" value="1"/>
</dbReference>
<dbReference type="GO" id="GO:0033389">
    <property type="term" value="P:putrescine biosynthetic process from arginine, via agmatine"/>
    <property type="evidence" value="ECO:0007669"/>
    <property type="project" value="TreeGrafter"/>
</dbReference>
<keyword evidence="3 5" id="KW-0378">Hydrolase</keyword>
<dbReference type="PROSITE" id="PS51409">
    <property type="entry name" value="ARGINASE_2"/>
    <property type="match status" value="1"/>
</dbReference>
<keyword evidence="7" id="KW-1185">Reference proteome</keyword>
<dbReference type="PANTHER" id="PTHR11358">
    <property type="entry name" value="ARGINASE/AGMATINASE"/>
    <property type="match status" value="1"/>
</dbReference>
<evidence type="ECO:0000256" key="1">
    <source>
        <dbReference type="ARBA" id="ARBA00009227"/>
    </source>
</evidence>
<dbReference type="Proteomes" id="UP000640274">
    <property type="component" value="Unassembled WGS sequence"/>
</dbReference>
<evidence type="ECO:0000256" key="4">
    <source>
        <dbReference type="PIRSR" id="PIRSR036979-1"/>
    </source>
</evidence>
<reference evidence="6" key="1">
    <citation type="submission" date="2020-12" db="EMBL/GenBank/DDBJ databases">
        <authorList>
            <person name="Huq M.A."/>
        </authorList>
    </citation>
    <scope>NUCLEOTIDE SEQUENCE</scope>
    <source>
        <strain evidence="6">MAHUQ-46</strain>
    </source>
</reference>
<dbReference type="PROSITE" id="PS01053">
    <property type="entry name" value="ARGINASE_1"/>
    <property type="match status" value="1"/>
</dbReference>
<dbReference type="InterPro" id="IPR020855">
    <property type="entry name" value="Ureohydrolase_Mn_BS"/>
</dbReference>
<dbReference type="InterPro" id="IPR006035">
    <property type="entry name" value="Ureohydrolase"/>
</dbReference>
<feature type="binding site" evidence="4">
    <location>
        <position position="118"/>
    </location>
    <ligand>
        <name>Mn(2+)</name>
        <dbReference type="ChEBI" id="CHEBI:29035"/>
        <label>1</label>
    </ligand>
</feature>
<evidence type="ECO:0000256" key="3">
    <source>
        <dbReference type="ARBA" id="ARBA00022801"/>
    </source>
</evidence>
<gene>
    <name evidence="6" type="ORF">JFN88_16585</name>
</gene>
<protein>
    <submittedName>
        <fullName evidence="6">Agmatinase family protein</fullName>
    </submittedName>
</protein>
<evidence type="ECO:0000256" key="5">
    <source>
        <dbReference type="RuleBase" id="RU003684"/>
    </source>
</evidence>
<accession>A0A934J102</accession>
<organism evidence="6 7">
    <name type="scientific">Paenibacillus roseus</name>
    <dbReference type="NCBI Taxonomy" id="2798579"/>
    <lineage>
        <taxon>Bacteria</taxon>
        <taxon>Bacillati</taxon>
        <taxon>Bacillota</taxon>
        <taxon>Bacilli</taxon>
        <taxon>Bacillales</taxon>
        <taxon>Paenibacillaceae</taxon>
        <taxon>Paenibacillus</taxon>
    </lineage>
</organism>
<dbReference type="CDD" id="cd09990">
    <property type="entry name" value="Agmatinase-like"/>
    <property type="match status" value="1"/>
</dbReference>
<name>A0A934J102_9BACL</name>
<evidence type="ECO:0000313" key="6">
    <source>
        <dbReference type="EMBL" id="MBJ6362836.1"/>
    </source>
</evidence>
<proteinExistence type="inferred from homology"/>
<feature type="binding site" evidence="4">
    <location>
        <position position="233"/>
    </location>
    <ligand>
        <name>Mn(2+)</name>
        <dbReference type="ChEBI" id="CHEBI:29035"/>
        <label>1</label>
    </ligand>
</feature>
<comment type="cofactor">
    <cofactor evidence="4">
        <name>Mn(2+)</name>
        <dbReference type="ChEBI" id="CHEBI:29035"/>
    </cofactor>
    <text evidence="4">Binds 2 manganese ions per subunit.</text>
</comment>
<comment type="similarity">
    <text evidence="1">Belongs to the arginase family. Agmatinase subfamily.</text>
</comment>
<sequence length="311" mass="35009">MEINKTKVVNDITVKWLADHWSPIDLFKDLSFGFLSVPFDYAVSHRPGTRIGPQTILETLNSYSLYLSDKRVSLEDATLTDLGSVDIVHDMNQSYRNIEYAASTVPENYTPIFLGGDHSITDPIIRGMNKRIGSDSLGIIMFDTHFDFRDPIPGKEHSGHWLKTLEDEIDYNSLAIIGISAPIYSAAYMDELERRGALIKTVYDFRRQGRDAVLNEVTNHVLKHTDGIYFTIDIDSIDQGFAPGCSVPNPNGLFPHEIMDSVFEIASTCPVYGMDIVEVSPWLDNAQNFTSHIASHIIMNFIAGNIKRNQY</sequence>
<dbReference type="EMBL" id="JAELUP010000097">
    <property type="protein sequence ID" value="MBJ6362836.1"/>
    <property type="molecule type" value="Genomic_DNA"/>
</dbReference>
<feature type="binding site" evidence="4">
    <location>
        <position position="235"/>
    </location>
    <ligand>
        <name>Mn(2+)</name>
        <dbReference type="ChEBI" id="CHEBI:29035"/>
        <label>1</label>
    </ligand>
</feature>
<dbReference type="AlphaFoldDB" id="A0A934J102"/>
<dbReference type="Gene3D" id="3.40.800.10">
    <property type="entry name" value="Ureohydrolase domain"/>
    <property type="match status" value="1"/>
</dbReference>
<evidence type="ECO:0000256" key="2">
    <source>
        <dbReference type="ARBA" id="ARBA00022723"/>
    </source>
</evidence>
<feature type="binding site" evidence="4">
    <location>
        <position position="147"/>
    </location>
    <ligand>
        <name>Mn(2+)</name>
        <dbReference type="ChEBI" id="CHEBI:29035"/>
        <label>1</label>
    </ligand>
</feature>
<comment type="caution">
    <text evidence="6">The sequence shown here is derived from an EMBL/GenBank/DDBJ whole genome shotgun (WGS) entry which is preliminary data.</text>
</comment>
<dbReference type="GO" id="GO:0008783">
    <property type="term" value="F:agmatinase activity"/>
    <property type="evidence" value="ECO:0007669"/>
    <property type="project" value="TreeGrafter"/>
</dbReference>
<dbReference type="PANTHER" id="PTHR11358:SF26">
    <property type="entry name" value="GUANIDINO ACID HYDROLASE, MITOCHONDRIAL"/>
    <property type="match status" value="1"/>
</dbReference>